<dbReference type="Pfam" id="PF22673">
    <property type="entry name" value="MCP-like_PDC_1"/>
    <property type="match status" value="1"/>
</dbReference>
<evidence type="ECO:0000259" key="13">
    <source>
        <dbReference type="PROSITE" id="PS50111"/>
    </source>
</evidence>
<dbReference type="CDD" id="cd12913">
    <property type="entry name" value="PDC1_MCP_like"/>
    <property type="match status" value="1"/>
</dbReference>
<dbReference type="GO" id="GO:0007165">
    <property type="term" value="P:signal transduction"/>
    <property type="evidence" value="ECO:0007669"/>
    <property type="project" value="UniProtKB-KW"/>
</dbReference>
<dbReference type="GO" id="GO:0006935">
    <property type="term" value="P:chemotaxis"/>
    <property type="evidence" value="ECO:0007669"/>
    <property type="project" value="UniProtKB-KW"/>
</dbReference>
<keyword evidence="5" id="KW-0997">Cell inner membrane</keyword>
<dbReference type="Pfam" id="PF00672">
    <property type="entry name" value="HAMP"/>
    <property type="match status" value="1"/>
</dbReference>
<evidence type="ECO:0000259" key="14">
    <source>
        <dbReference type="PROSITE" id="PS50192"/>
    </source>
</evidence>
<dbReference type="SUPFAM" id="SSF58104">
    <property type="entry name" value="Methyl-accepting chemotaxis protein (MCP) signaling domain"/>
    <property type="match status" value="1"/>
</dbReference>
<protein>
    <submittedName>
        <fullName evidence="16">Chemotaxis protein</fullName>
    </submittedName>
</protein>
<dbReference type="PROSITE" id="PS50111">
    <property type="entry name" value="CHEMOTAXIS_TRANSDUC_2"/>
    <property type="match status" value="1"/>
</dbReference>
<dbReference type="PANTHER" id="PTHR32089">
    <property type="entry name" value="METHYL-ACCEPTING CHEMOTAXIS PROTEIN MCPB"/>
    <property type="match status" value="1"/>
</dbReference>
<comment type="similarity">
    <text evidence="10">Belongs to the methyl-accepting chemotaxis (MCP) protein family.</text>
</comment>
<dbReference type="FunFam" id="1.10.287.950:FF:000001">
    <property type="entry name" value="Methyl-accepting chemotaxis sensory transducer"/>
    <property type="match status" value="1"/>
</dbReference>
<evidence type="ECO:0000256" key="3">
    <source>
        <dbReference type="ARBA" id="ARBA00022481"/>
    </source>
</evidence>
<keyword evidence="6 12" id="KW-0812">Transmembrane</keyword>
<keyword evidence="4" id="KW-0145">Chemotaxis</keyword>
<evidence type="ECO:0000256" key="5">
    <source>
        <dbReference type="ARBA" id="ARBA00022519"/>
    </source>
</evidence>
<dbReference type="InterPro" id="IPR000727">
    <property type="entry name" value="T_SNARE_dom"/>
</dbReference>
<dbReference type="Gene3D" id="1.10.287.950">
    <property type="entry name" value="Methyl-accepting chemotaxis protein"/>
    <property type="match status" value="1"/>
</dbReference>
<comment type="caution">
    <text evidence="16">The sequence shown here is derived from an EMBL/GenBank/DDBJ whole genome shotgun (WGS) entry which is preliminary data.</text>
</comment>
<evidence type="ECO:0000256" key="2">
    <source>
        <dbReference type="ARBA" id="ARBA00022475"/>
    </source>
</evidence>
<name>A0A0A1YJI6_9PSED</name>
<gene>
    <name evidence="16" type="ORF">TMS3_0116785</name>
</gene>
<keyword evidence="7 12" id="KW-1133">Transmembrane helix</keyword>
<sequence length="714" mass="77575">MSPSRLSIQWKITLLAGLCLFAIVTLLVGASLYQSTRSAELVRGSSSSMLEDSAKLRLQARGELQAIRIQRYFMDAYQYGKGFSRQILFLRDQAQKRFLDAFDLREDLTRQVRDSLEANPSLLGLYLVFEPNALDGKDELFADQTDLGSNALGRFALYWSQPTPGKLESEALPEDMLNDTKSGPSGDPYNAWYTCPRDSRKACVLEPYFDEVGGKQVLMTSIAFPLELDGKVIGVMGVDISLESLQQLSQAANQELYDGQGHVSIFSPASLLAGHSRDASSLSASVDKVFSNHADELRPLISNGQAAVLNHDNMLRVLQPFKPIPDAKPWSVLLEVPEPVMLGPALRLGKQLDQQRTSDSTVALLIGLVAIIGGLLLMWLTARGVTRPILGVAAMLKDIASGEGDLTRRLEYAKQDELGELASWFNRFLDKLQPIIADVKHSVQDARSTADQSSAIASQTSAGMQQQFREVDQVATAFQEMSATAHDVAHNAAQAADAARSADLASREGLEVIGKTTSTIELLANEMNVAMQEVEGLSSSSEQIGSVLEVIRSIAEQTNLLALNAAIEAARAGEAGRGFAVVADEVRNLAKRTQDSVEEIRQVIEGLQSGTREVVSTMSSSHRQAQGSVEQVEQAVAALQRISQSVSVISDMNLQIASAAEEQSSVAEEINRNVASIRDVTESIASQADESAQVSQNLNRLANHQQSLMDQFRV</sequence>
<evidence type="ECO:0000256" key="12">
    <source>
        <dbReference type="SAM" id="Phobius"/>
    </source>
</evidence>
<proteinExistence type="inferred from homology"/>
<feature type="transmembrane region" description="Helical" evidence="12">
    <location>
        <begin position="362"/>
        <end position="380"/>
    </location>
</feature>
<feature type="domain" description="T-SNARE coiled-coil homology" evidence="14">
    <location>
        <begin position="629"/>
        <end position="691"/>
    </location>
</feature>
<keyword evidence="3" id="KW-0488">Methylation</keyword>
<dbReference type="InterPro" id="IPR003660">
    <property type="entry name" value="HAMP_dom"/>
</dbReference>
<dbReference type="PROSITE" id="PS50192">
    <property type="entry name" value="T_SNARE"/>
    <property type="match status" value="1"/>
</dbReference>
<keyword evidence="8 12" id="KW-0472">Membrane</keyword>
<comment type="subcellular location">
    <subcellularLocation>
        <location evidence="1">Cell inner membrane</location>
        <topology evidence="1">Multi-pass membrane protein</topology>
    </subcellularLocation>
</comment>
<evidence type="ECO:0000259" key="15">
    <source>
        <dbReference type="PROSITE" id="PS50885"/>
    </source>
</evidence>
<dbReference type="GO" id="GO:0005886">
    <property type="term" value="C:plasma membrane"/>
    <property type="evidence" value="ECO:0007669"/>
    <property type="project" value="UniProtKB-SubCell"/>
</dbReference>
<keyword evidence="9 11" id="KW-0807">Transducer</keyword>
<evidence type="ECO:0000313" key="16">
    <source>
        <dbReference type="EMBL" id="KFX69128.1"/>
    </source>
</evidence>
<organism evidence="16 17">
    <name type="scientific">Pseudomonas taeanensis MS-3</name>
    <dbReference type="NCBI Taxonomy" id="1395571"/>
    <lineage>
        <taxon>Bacteria</taxon>
        <taxon>Pseudomonadati</taxon>
        <taxon>Pseudomonadota</taxon>
        <taxon>Gammaproteobacteria</taxon>
        <taxon>Pseudomonadales</taxon>
        <taxon>Pseudomonadaceae</taxon>
        <taxon>Pseudomonas</taxon>
    </lineage>
</organism>
<dbReference type="OrthoDB" id="2489132at2"/>
<dbReference type="Pfam" id="PF00015">
    <property type="entry name" value="MCPsignal"/>
    <property type="match status" value="1"/>
</dbReference>
<reference evidence="16 17" key="1">
    <citation type="journal article" date="2014" name="Genome Announc.">
        <title>Draft Genome Sequence of Petroleum Oil-Degrading Marine Bacterium Pseudomonas taeanensis Strain MS-3, Isolated from a Crude Oil-Contaminated Seashore.</title>
        <authorList>
            <person name="Lee S.Y."/>
            <person name="Kim S.H."/>
            <person name="Lee D.G."/>
            <person name="Shin S."/>
            <person name="Yun S.H."/>
            <person name="Choi C.W."/>
            <person name="Chung Y.H."/>
            <person name="Choi J.S."/>
            <person name="Kahng H.Y."/>
            <person name="Kim S.I."/>
        </authorList>
    </citation>
    <scope>NUCLEOTIDE SEQUENCE [LARGE SCALE GENOMIC DNA]</scope>
    <source>
        <strain evidence="16 17">MS-3</strain>
    </source>
</reference>
<feature type="domain" description="HAMP" evidence="15">
    <location>
        <begin position="383"/>
        <end position="437"/>
    </location>
</feature>
<feature type="transmembrane region" description="Helical" evidence="12">
    <location>
        <begin position="12"/>
        <end position="33"/>
    </location>
</feature>
<dbReference type="SMART" id="SM00283">
    <property type="entry name" value="MA"/>
    <property type="match status" value="1"/>
</dbReference>
<evidence type="ECO:0000256" key="11">
    <source>
        <dbReference type="PROSITE-ProRule" id="PRU00284"/>
    </source>
</evidence>
<evidence type="ECO:0000313" key="17">
    <source>
        <dbReference type="Proteomes" id="UP000030063"/>
    </source>
</evidence>
<evidence type="ECO:0000256" key="4">
    <source>
        <dbReference type="ARBA" id="ARBA00022500"/>
    </source>
</evidence>
<dbReference type="AlphaFoldDB" id="A0A0A1YJI6"/>
<dbReference type="CDD" id="cd11386">
    <property type="entry name" value="MCP_signal"/>
    <property type="match status" value="1"/>
</dbReference>
<dbReference type="Proteomes" id="UP000030063">
    <property type="component" value="Unassembled WGS sequence"/>
</dbReference>
<dbReference type="STRING" id="1395571.TMS3_0116785"/>
<dbReference type="EMBL" id="AWSQ01000004">
    <property type="protein sequence ID" value="KFX69128.1"/>
    <property type="molecule type" value="Genomic_DNA"/>
</dbReference>
<feature type="domain" description="Methyl-accepting transducer" evidence="13">
    <location>
        <begin position="442"/>
        <end position="678"/>
    </location>
</feature>
<evidence type="ECO:0000256" key="9">
    <source>
        <dbReference type="ARBA" id="ARBA00023224"/>
    </source>
</evidence>
<evidence type="ECO:0000256" key="7">
    <source>
        <dbReference type="ARBA" id="ARBA00022989"/>
    </source>
</evidence>
<keyword evidence="17" id="KW-1185">Reference proteome</keyword>
<accession>A0A0A1YJI6</accession>
<dbReference type="PROSITE" id="PS50885">
    <property type="entry name" value="HAMP"/>
    <property type="match status" value="1"/>
</dbReference>
<dbReference type="CDD" id="cd06225">
    <property type="entry name" value="HAMP"/>
    <property type="match status" value="1"/>
</dbReference>
<evidence type="ECO:0000256" key="6">
    <source>
        <dbReference type="ARBA" id="ARBA00022692"/>
    </source>
</evidence>
<dbReference type="eggNOG" id="COG0840">
    <property type="taxonomic scope" value="Bacteria"/>
</dbReference>
<dbReference type="PANTHER" id="PTHR32089:SF120">
    <property type="entry name" value="METHYL-ACCEPTING CHEMOTAXIS PROTEIN TLPQ"/>
    <property type="match status" value="1"/>
</dbReference>
<evidence type="ECO:0000256" key="1">
    <source>
        <dbReference type="ARBA" id="ARBA00004429"/>
    </source>
</evidence>
<evidence type="ECO:0000256" key="8">
    <source>
        <dbReference type="ARBA" id="ARBA00023136"/>
    </source>
</evidence>
<dbReference type="InterPro" id="IPR004089">
    <property type="entry name" value="MCPsignal_dom"/>
</dbReference>
<dbReference type="SMART" id="SM00304">
    <property type="entry name" value="HAMP"/>
    <property type="match status" value="1"/>
</dbReference>
<dbReference type="Gene3D" id="3.30.450.20">
    <property type="entry name" value="PAS domain"/>
    <property type="match status" value="1"/>
</dbReference>
<evidence type="ECO:0000256" key="10">
    <source>
        <dbReference type="ARBA" id="ARBA00029447"/>
    </source>
</evidence>
<keyword evidence="2" id="KW-1003">Cell membrane</keyword>